<dbReference type="Proteomes" id="UP001642360">
    <property type="component" value="Unassembled WGS sequence"/>
</dbReference>
<gene>
    <name evidence="4" type="ORF">ILEXP_LOCUS37828</name>
</gene>
<keyword evidence="1" id="KW-0479">Metal-binding</keyword>
<dbReference type="Gene3D" id="2.40.40.20">
    <property type="match status" value="1"/>
</dbReference>
<dbReference type="SUPFAM" id="SSF64484">
    <property type="entry name" value="beta and beta-prime subunits of DNA dependent RNA-polymerase"/>
    <property type="match status" value="1"/>
</dbReference>
<dbReference type="InterPro" id="IPR000722">
    <property type="entry name" value="RNA_pol_asu"/>
</dbReference>
<dbReference type="PANTHER" id="PTHR48446:SF1">
    <property type="entry name" value="DNA-DIRECTED RNA POLYMERASE SUBUNIT BETA' N-TERMINAL SECTION"/>
    <property type="match status" value="1"/>
</dbReference>
<evidence type="ECO:0000256" key="1">
    <source>
        <dbReference type="ARBA" id="ARBA00022723"/>
    </source>
</evidence>
<dbReference type="AlphaFoldDB" id="A0ABC8TG64"/>
<dbReference type="EMBL" id="CAUOFW020005059">
    <property type="protein sequence ID" value="CAK9168437.1"/>
    <property type="molecule type" value="Genomic_DNA"/>
</dbReference>
<evidence type="ECO:0000313" key="5">
    <source>
        <dbReference type="Proteomes" id="UP001642360"/>
    </source>
</evidence>
<dbReference type="InterPro" id="IPR015700">
    <property type="entry name" value="RPC1"/>
</dbReference>
<dbReference type="PANTHER" id="PTHR48446">
    <property type="entry name" value="DNA-DIRECTED RNA POLYMERASE SUBUNIT BETA' N-TERMINAL SECTION"/>
    <property type="match status" value="1"/>
</dbReference>
<dbReference type="Gene3D" id="3.30.1490.180">
    <property type="entry name" value="RNA polymerase ii"/>
    <property type="match status" value="1"/>
</dbReference>
<proteinExistence type="predicted"/>
<protein>
    <recommendedName>
        <fullName evidence="3">RNA polymerase alpha subunit domain-containing protein</fullName>
    </recommendedName>
</protein>
<sequence>MRRRMPRFHLSMSDMLRLILFWERQYKSIDEMLNSGIFVWDTQTTRVVKGPESGGLDFIQCVCNVANKYPGARFLRKPNGTSIALMFASRKLYVDELKFGYIVDHHLEDGDIILFNKQPSLRQMSIMRHRVITIVQMEMLLLQQDQTRMPTARLRKVVIDQRAKS</sequence>
<evidence type="ECO:0000259" key="3">
    <source>
        <dbReference type="Pfam" id="PF00623"/>
    </source>
</evidence>
<name>A0ABC8TG64_9AQUA</name>
<comment type="caution">
    <text evidence="4">The sequence shown here is derived from an EMBL/GenBank/DDBJ whole genome shotgun (WGS) entry which is preliminary data.</text>
</comment>
<keyword evidence="5" id="KW-1185">Reference proteome</keyword>
<feature type="domain" description="RNA polymerase alpha subunit" evidence="3">
    <location>
        <begin position="60"/>
        <end position="142"/>
    </location>
</feature>
<accession>A0ABC8TG64</accession>
<reference evidence="4 5" key="1">
    <citation type="submission" date="2024-02" db="EMBL/GenBank/DDBJ databases">
        <authorList>
            <person name="Vignale AGUSTIN F."/>
            <person name="Sosa J E."/>
            <person name="Modenutti C."/>
        </authorList>
    </citation>
    <scope>NUCLEOTIDE SEQUENCE [LARGE SCALE GENOMIC DNA]</scope>
</reference>
<dbReference type="Pfam" id="PF00623">
    <property type="entry name" value="RNA_pol_Rpb1_2"/>
    <property type="match status" value="1"/>
</dbReference>
<dbReference type="GO" id="GO:0046872">
    <property type="term" value="F:metal ion binding"/>
    <property type="evidence" value="ECO:0007669"/>
    <property type="project" value="UniProtKB-KW"/>
</dbReference>
<organism evidence="4 5">
    <name type="scientific">Ilex paraguariensis</name>
    <name type="common">yerba mate</name>
    <dbReference type="NCBI Taxonomy" id="185542"/>
    <lineage>
        <taxon>Eukaryota</taxon>
        <taxon>Viridiplantae</taxon>
        <taxon>Streptophyta</taxon>
        <taxon>Embryophyta</taxon>
        <taxon>Tracheophyta</taxon>
        <taxon>Spermatophyta</taxon>
        <taxon>Magnoliopsida</taxon>
        <taxon>eudicotyledons</taxon>
        <taxon>Gunneridae</taxon>
        <taxon>Pentapetalae</taxon>
        <taxon>asterids</taxon>
        <taxon>campanulids</taxon>
        <taxon>Aquifoliales</taxon>
        <taxon>Aquifoliaceae</taxon>
        <taxon>Ilex</taxon>
    </lineage>
</organism>
<evidence type="ECO:0000256" key="2">
    <source>
        <dbReference type="ARBA" id="ARBA00022833"/>
    </source>
</evidence>
<keyword evidence="2" id="KW-0862">Zinc</keyword>
<evidence type="ECO:0000313" key="4">
    <source>
        <dbReference type="EMBL" id="CAK9168437.1"/>
    </source>
</evidence>